<name>A0ACB9M3F1_9MYRT</name>
<dbReference type="EMBL" id="CM042889">
    <property type="protein sequence ID" value="KAI4318703.1"/>
    <property type="molecule type" value="Genomic_DNA"/>
</dbReference>
<evidence type="ECO:0000313" key="1">
    <source>
        <dbReference type="EMBL" id="KAI4318703.1"/>
    </source>
</evidence>
<reference evidence="2" key="1">
    <citation type="journal article" date="2023" name="Front. Plant Sci.">
        <title>Chromosomal-level genome assembly of Melastoma candidum provides insights into trichome evolution.</title>
        <authorList>
            <person name="Zhong Y."/>
            <person name="Wu W."/>
            <person name="Sun C."/>
            <person name="Zou P."/>
            <person name="Liu Y."/>
            <person name="Dai S."/>
            <person name="Zhou R."/>
        </authorList>
    </citation>
    <scope>NUCLEOTIDE SEQUENCE [LARGE SCALE GENOMIC DNA]</scope>
</reference>
<dbReference type="Proteomes" id="UP001057402">
    <property type="component" value="Chromosome 10"/>
</dbReference>
<accession>A0ACB9M3F1</accession>
<organism evidence="1 2">
    <name type="scientific">Melastoma candidum</name>
    <dbReference type="NCBI Taxonomy" id="119954"/>
    <lineage>
        <taxon>Eukaryota</taxon>
        <taxon>Viridiplantae</taxon>
        <taxon>Streptophyta</taxon>
        <taxon>Embryophyta</taxon>
        <taxon>Tracheophyta</taxon>
        <taxon>Spermatophyta</taxon>
        <taxon>Magnoliopsida</taxon>
        <taxon>eudicotyledons</taxon>
        <taxon>Gunneridae</taxon>
        <taxon>Pentapetalae</taxon>
        <taxon>rosids</taxon>
        <taxon>malvids</taxon>
        <taxon>Myrtales</taxon>
        <taxon>Melastomataceae</taxon>
        <taxon>Melastomatoideae</taxon>
        <taxon>Melastomateae</taxon>
        <taxon>Melastoma</taxon>
    </lineage>
</organism>
<gene>
    <name evidence="1" type="ORF">MLD38_032378</name>
</gene>
<proteinExistence type="predicted"/>
<comment type="caution">
    <text evidence="1">The sequence shown here is derived from an EMBL/GenBank/DDBJ whole genome shotgun (WGS) entry which is preliminary data.</text>
</comment>
<evidence type="ECO:0000313" key="2">
    <source>
        <dbReference type="Proteomes" id="UP001057402"/>
    </source>
</evidence>
<keyword evidence="2" id="KW-1185">Reference proteome</keyword>
<protein>
    <submittedName>
        <fullName evidence="1">Uncharacterized protein</fullName>
    </submittedName>
</protein>
<sequence>MSGCFSYTASRDRLYRYNFRRSGLRSVTGDLGDGTLMHCWVPRKKKDLGSSRPALVLVHGFGANAMWQYADVLRHFTSRFNVYVPDLVFFGRSYTSRPERTVSFQARCVKDMMERFGVTRMSLVGISYGGFVGYQVAAEFPDAIERLVLCCAGVCLEEKDLKEGLFRVSSLDEAAEILMPQTPRKLRQLMRLSFVKPTRGVPNCFLSDFIHVMCSEYVREKKELIQALLKDRRLSDLPRITQPTLVIWGEQDQVFPLELGYRLKRHIGEGAEMVVIKNAGHAVNLEKPKEFIKHLKLFLLH</sequence>